<protein>
    <submittedName>
        <fullName evidence="6">MobA/MobL family protein</fullName>
    </submittedName>
</protein>
<accession>A0A1I1N024</accession>
<evidence type="ECO:0000256" key="4">
    <source>
        <dbReference type="SAM" id="MobiDB-lite"/>
    </source>
</evidence>
<gene>
    <name evidence="6" type="ORF">SAMN02910406_02565</name>
</gene>
<dbReference type="Pfam" id="PF03389">
    <property type="entry name" value="MobA_MobL"/>
    <property type="match status" value="1"/>
</dbReference>
<dbReference type="Gene3D" id="3.30.930.30">
    <property type="match status" value="1"/>
</dbReference>
<dbReference type="Proteomes" id="UP000182192">
    <property type="component" value="Unassembled WGS sequence"/>
</dbReference>
<evidence type="ECO:0000256" key="3">
    <source>
        <dbReference type="SAM" id="Coils"/>
    </source>
</evidence>
<keyword evidence="3" id="KW-0175">Coiled coil</keyword>
<reference evidence="6" key="1">
    <citation type="submission" date="2016-10" db="EMBL/GenBank/DDBJ databases">
        <authorList>
            <person name="de Groot N.N."/>
        </authorList>
    </citation>
    <scope>NUCLEOTIDE SEQUENCE [LARGE SCALE GENOMIC DNA]</scope>
    <source>
        <strain evidence="6">AR67</strain>
    </source>
</reference>
<evidence type="ECO:0000256" key="1">
    <source>
        <dbReference type="ARBA" id="ARBA00010873"/>
    </source>
</evidence>
<organism evidence="6">
    <name type="scientific">Ruminococcus albus</name>
    <dbReference type="NCBI Taxonomy" id="1264"/>
    <lineage>
        <taxon>Bacteria</taxon>
        <taxon>Bacillati</taxon>
        <taxon>Bacillota</taxon>
        <taxon>Clostridia</taxon>
        <taxon>Eubacteriales</taxon>
        <taxon>Oscillospiraceae</taxon>
        <taxon>Ruminococcus</taxon>
    </lineage>
</organism>
<feature type="domain" description="MobA/MobL protein" evidence="5">
    <location>
        <begin position="53"/>
        <end position="247"/>
    </location>
</feature>
<evidence type="ECO:0000259" key="5">
    <source>
        <dbReference type="Pfam" id="PF03389"/>
    </source>
</evidence>
<evidence type="ECO:0000313" key="6">
    <source>
        <dbReference type="EMBL" id="SFC88173.1"/>
    </source>
</evidence>
<dbReference type="NCBIfam" id="NF041496">
    <property type="entry name" value="MobQ"/>
    <property type="match status" value="1"/>
</dbReference>
<feature type="region of interest" description="Disordered" evidence="4">
    <location>
        <begin position="351"/>
        <end position="380"/>
    </location>
</feature>
<dbReference type="OrthoDB" id="1826980at2"/>
<dbReference type="eggNOG" id="COG0507">
    <property type="taxonomic scope" value="Bacteria"/>
</dbReference>
<feature type="coiled-coil region" evidence="3">
    <location>
        <begin position="255"/>
        <end position="289"/>
    </location>
</feature>
<keyword evidence="2" id="KW-0184">Conjugation</keyword>
<comment type="similarity">
    <text evidence="1">Belongs to the MobA/MobL family.</text>
</comment>
<name>A0A1I1N024_RUMAL</name>
<dbReference type="EMBL" id="FOKQ01000024">
    <property type="protein sequence ID" value="SFC88173.1"/>
    <property type="molecule type" value="Genomic_DNA"/>
</dbReference>
<evidence type="ECO:0000256" key="2">
    <source>
        <dbReference type="ARBA" id="ARBA00022971"/>
    </source>
</evidence>
<sequence length="380" mass="44841">MIRKLLTNQNIRAIIYYVIERMCILRLIKSERRRIPAIYHFNVKMVTRTSGGSCVASAAYIAGEKIKNERDEKIHDYRNKHEVVHKEILLPANAPPEYSNRAKLWNAAECAEKRKNSQTARSINAALPRELSRGDQIDLVRQFCEQCFVSKGMCCDFAIHDKDDGNPHVHILLTTRKVDKSGFTQKERAWNDRKLLLEWRERWADWCNHKLYFVSDARVDHRSYKDQGIDRIPQIHLGVEVCAVERKGFKTDKGNKNRRIRRRNLEVEIQELEQQMRTIRTEHKQNTIEYIEANIGCKVSDAFAIHDKMPMLEQYEKYLQERGVPCEFIFYNKDKYELFVPKSEKEKAIGLLTQFRKQNPERDDRSNTQQKSSSTKKPKR</sequence>
<dbReference type="AlphaFoldDB" id="A0A1I1N024"/>
<dbReference type="InterPro" id="IPR005053">
    <property type="entry name" value="MobA_MobL"/>
</dbReference>
<proteinExistence type="inferred from homology"/>